<protein>
    <submittedName>
        <fullName evidence="6">Riboflavin transporter-like protein</fullName>
    </submittedName>
</protein>
<dbReference type="PANTHER" id="PTHR11360:SF130">
    <property type="entry name" value="MAJOR FACILITATOR SUPERFAMILY (MFS) PROFILE DOMAIN-CONTAINING PROTEIN-RELATED"/>
    <property type="match status" value="1"/>
</dbReference>
<dbReference type="EMBL" id="JPKY01000010">
    <property type="protein sequence ID" value="KFH47420.1"/>
    <property type="molecule type" value="Genomic_DNA"/>
</dbReference>
<gene>
    <name evidence="6" type="ORF">ACRE_017880</name>
</gene>
<evidence type="ECO:0000256" key="2">
    <source>
        <dbReference type="ARBA" id="ARBA00006727"/>
    </source>
</evidence>
<dbReference type="GO" id="GO:0016020">
    <property type="term" value="C:membrane"/>
    <property type="evidence" value="ECO:0007669"/>
    <property type="project" value="UniProtKB-SubCell"/>
</dbReference>
<evidence type="ECO:0000256" key="1">
    <source>
        <dbReference type="ARBA" id="ARBA00004141"/>
    </source>
</evidence>
<comment type="similarity">
    <text evidence="2">Belongs to the major facilitator superfamily. Monocarboxylate porter (TC 2.A.1.13) family.</text>
</comment>
<feature type="transmembrane region" description="Helical" evidence="4">
    <location>
        <begin position="248"/>
        <end position="272"/>
    </location>
</feature>
<dbReference type="Pfam" id="PF07690">
    <property type="entry name" value="MFS_1"/>
    <property type="match status" value="1"/>
</dbReference>
<dbReference type="AlphaFoldDB" id="A0A086TDI8"/>
<sequence>MSDALNADEEKTVGGRSRPPKVERTISNIDAPIPHHNHEAFDPPDGGWRAWSQVLAGMCINSIVWGYPSTFGVFQLHYVETLGLPSAQISWIGSIQIFLTFAICSVSGRLADAGYSRHTVAVGSFLAVLGTFMTSLATEYWQILLAQGICTGLGSGIAFMPAIAVASSYFKRNRAFALAIAAVGTSVGSLIFPSIVQYLIPKVGFPWAVRCQAFVALVITVIANLLLKPYLPSRKAGPLLEWGAFKELPYVFFALGGFLNLYLLYFGFFYINSYAREVIGFSSVDAVAVLLVANGLGIPARPVVGYLADNILGPINVYMISLTLLGVVTYSWIAVTTRTGMYVWSAFYGMIVGATQGTYVGALASLTKDPQKMGTRFGMVSTLCAFAVLAGPPTAGAIIERSGGDYVWAQVWGGTMGVCGAMAVLTSRLLATGLKLKAKI</sequence>
<accession>A0A086TDI8</accession>
<feature type="transmembrane region" description="Helical" evidence="4">
    <location>
        <begin position="175"/>
        <end position="195"/>
    </location>
</feature>
<name>A0A086TDI8_HAPC1</name>
<feature type="domain" description="Major facilitator superfamily (MFS) profile" evidence="5">
    <location>
        <begin position="50"/>
        <end position="440"/>
    </location>
</feature>
<keyword evidence="4" id="KW-0812">Transmembrane</keyword>
<feature type="transmembrane region" description="Helical" evidence="4">
    <location>
        <begin position="143"/>
        <end position="163"/>
    </location>
</feature>
<feature type="transmembrane region" description="Helical" evidence="4">
    <location>
        <begin position="88"/>
        <end position="108"/>
    </location>
</feature>
<feature type="transmembrane region" description="Helical" evidence="4">
    <location>
        <begin position="50"/>
        <end position="68"/>
    </location>
</feature>
<dbReference type="Gene3D" id="1.20.1250.20">
    <property type="entry name" value="MFS general substrate transporter like domains"/>
    <property type="match status" value="2"/>
</dbReference>
<feature type="transmembrane region" description="Helical" evidence="4">
    <location>
        <begin position="120"/>
        <end position="137"/>
    </location>
</feature>
<keyword evidence="4" id="KW-1133">Transmembrane helix</keyword>
<dbReference type="PROSITE" id="PS50850">
    <property type="entry name" value="MFS"/>
    <property type="match status" value="1"/>
</dbReference>
<keyword evidence="7" id="KW-1185">Reference proteome</keyword>
<dbReference type="HOGENOM" id="CLU_001265_1_1_1"/>
<dbReference type="InterPro" id="IPR020846">
    <property type="entry name" value="MFS_dom"/>
</dbReference>
<evidence type="ECO:0000313" key="7">
    <source>
        <dbReference type="Proteomes" id="UP000029964"/>
    </source>
</evidence>
<evidence type="ECO:0000259" key="5">
    <source>
        <dbReference type="PROSITE" id="PS50850"/>
    </source>
</evidence>
<dbReference type="InterPro" id="IPR011701">
    <property type="entry name" value="MFS"/>
</dbReference>
<feature type="transmembrane region" description="Helical" evidence="4">
    <location>
        <begin position="311"/>
        <end position="335"/>
    </location>
</feature>
<evidence type="ECO:0000313" key="6">
    <source>
        <dbReference type="EMBL" id="KFH47420.1"/>
    </source>
</evidence>
<feature type="region of interest" description="Disordered" evidence="3">
    <location>
        <begin position="1"/>
        <end position="22"/>
    </location>
</feature>
<dbReference type="Proteomes" id="UP000029964">
    <property type="component" value="Unassembled WGS sequence"/>
</dbReference>
<evidence type="ECO:0000256" key="3">
    <source>
        <dbReference type="SAM" id="MobiDB-lite"/>
    </source>
</evidence>
<feature type="transmembrane region" description="Helical" evidence="4">
    <location>
        <begin position="377"/>
        <end position="399"/>
    </location>
</feature>
<dbReference type="InterPro" id="IPR050327">
    <property type="entry name" value="Proton-linked_MCT"/>
</dbReference>
<organism evidence="6 7">
    <name type="scientific">Hapsidospora chrysogenum (strain ATCC 11550 / CBS 779.69 / DSM 880 / IAM 14645 / JCM 23072 / IMI 49137)</name>
    <name type="common">Acremonium chrysogenum</name>
    <dbReference type="NCBI Taxonomy" id="857340"/>
    <lineage>
        <taxon>Eukaryota</taxon>
        <taxon>Fungi</taxon>
        <taxon>Dikarya</taxon>
        <taxon>Ascomycota</taxon>
        <taxon>Pezizomycotina</taxon>
        <taxon>Sordariomycetes</taxon>
        <taxon>Hypocreomycetidae</taxon>
        <taxon>Hypocreales</taxon>
        <taxon>Bionectriaceae</taxon>
        <taxon>Hapsidospora</taxon>
    </lineage>
</organism>
<keyword evidence="4" id="KW-0472">Membrane</keyword>
<dbReference type="InterPro" id="IPR036259">
    <property type="entry name" value="MFS_trans_sf"/>
</dbReference>
<feature type="transmembrane region" description="Helical" evidence="4">
    <location>
        <begin position="278"/>
        <end position="299"/>
    </location>
</feature>
<dbReference type="PANTHER" id="PTHR11360">
    <property type="entry name" value="MONOCARBOXYLATE TRANSPORTER"/>
    <property type="match status" value="1"/>
</dbReference>
<feature type="transmembrane region" description="Helical" evidence="4">
    <location>
        <begin position="411"/>
        <end position="431"/>
    </location>
</feature>
<dbReference type="GO" id="GO:0022857">
    <property type="term" value="F:transmembrane transporter activity"/>
    <property type="evidence" value="ECO:0007669"/>
    <property type="project" value="InterPro"/>
</dbReference>
<proteinExistence type="inferred from homology"/>
<reference evidence="7" key="1">
    <citation type="journal article" date="2014" name="Genome Announc.">
        <title>Genome sequence and annotation of Acremonium chrysogenum, producer of the beta-lactam antibiotic cephalosporin C.</title>
        <authorList>
            <person name="Terfehr D."/>
            <person name="Dahlmann T.A."/>
            <person name="Specht T."/>
            <person name="Zadra I."/>
            <person name="Kuernsteiner H."/>
            <person name="Kueck U."/>
        </authorList>
    </citation>
    <scope>NUCLEOTIDE SEQUENCE [LARGE SCALE GENOMIC DNA]</scope>
    <source>
        <strain evidence="7">ATCC 11550 / CBS 779.69 / DSM 880 / IAM 14645 / JCM 23072 / IMI 49137</strain>
    </source>
</reference>
<dbReference type="SUPFAM" id="SSF103473">
    <property type="entry name" value="MFS general substrate transporter"/>
    <property type="match status" value="1"/>
</dbReference>
<comment type="caution">
    <text evidence="6">The sequence shown here is derived from an EMBL/GenBank/DDBJ whole genome shotgun (WGS) entry which is preliminary data.</text>
</comment>
<evidence type="ECO:0000256" key="4">
    <source>
        <dbReference type="SAM" id="Phobius"/>
    </source>
</evidence>
<comment type="subcellular location">
    <subcellularLocation>
        <location evidence="1">Membrane</location>
        <topology evidence="1">Multi-pass membrane protein</topology>
    </subcellularLocation>
</comment>
<dbReference type="OrthoDB" id="2213137at2759"/>
<feature type="transmembrane region" description="Helical" evidence="4">
    <location>
        <begin position="207"/>
        <end position="227"/>
    </location>
</feature>
<feature type="transmembrane region" description="Helical" evidence="4">
    <location>
        <begin position="341"/>
        <end position="365"/>
    </location>
</feature>